<feature type="region of interest" description="Disordered" evidence="1">
    <location>
        <begin position="1"/>
        <end position="69"/>
    </location>
</feature>
<feature type="compositionally biased region" description="Low complexity" evidence="1">
    <location>
        <begin position="12"/>
        <end position="37"/>
    </location>
</feature>
<comment type="caution">
    <text evidence="4">The sequence shown here is derived from an EMBL/GenBank/DDBJ whole genome shotgun (WGS) entry which is preliminary data.</text>
</comment>
<organism evidence="4 5">
    <name type="scientific">Linnemannia schmuckeri</name>
    <dbReference type="NCBI Taxonomy" id="64567"/>
    <lineage>
        <taxon>Eukaryota</taxon>
        <taxon>Fungi</taxon>
        <taxon>Fungi incertae sedis</taxon>
        <taxon>Mucoromycota</taxon>
        <taxon>Mortierellomycotina</taxon>
        <taxon>Mortierellomycetes</taxon>
        <taxon>Mortierellales</taxon>
        <taxon>Mortierellaceae</taxon>
        <taxon>Linnemannia</taxon>
    </lineage>
</organism>
<name>A0A9P5VC95_9FUNG</name>
<dbReference type="EMBL" id="JAAAUQ010000262">
    <property type="protein sequence ID" value="KAF9152196.1"/>
    <property type="molecule type" value="Genomic_DNA"/>
</dbReference>
<feature type="domain" description="EamA" evidence="3">
    <location>
        <begin position="206"/>
        <end position="287"/>
    </location>
</feature>
<evidence type="ECO:0000256" key="1">
    <source>
        <dbReference type="SAM" id="MobiDB-lite"/>
    </source>
</evidence>
<feature type="transmembrane region" description="Helical" evidence="2">
    <location>
        <begin position="407"/>
        <end position="428"/>
    </location>
</feature>
<dbReference type="PANTHER" id="PTHR19346">
    <property type="entry name" value="SUGAR PHOSPHATE TRANSPORTER DOMAIN-CONTAINING PROTEIN"/>
    <property type="match status" value="1"/>
</dbReference>
<dbReference type="PANTHER" id="PTHR19346:SF4">
    <property type="entry name" value="SUGAR PHOSPHATE TRANSPORTER DOMAIN-CONTAINING PROTEIN"/>
    <property type="match status" value="1"/>
</dbReference>
<dbReference type="InterPro" id="IPR037185">
    <property type="entry name" value="EmrE-like"/>
</dbReference>
<evidence type="ECO:0000313" key="4">
    <source>
        <dbReference type="EMBL" id="KAF9152196.1"/>
    </source>
</evidence>
<feature type="transmembrane region" description="Helical" evidence="2">
    <location>
        <begin position="214"/>
        <end position="234"/>
    </location>
</feature>
<feature type="transmembrane region" description="Helical" evidence="2">
    <location>
        <begin position="114"/>
        <end position="135"/>
    </location>
</feature>
<dbReference type="Proteomes" id="UP000748756">
    <property type="component" value="Unassembled WGS sequence"/>
</dbReference>
<protein>
    <recommendedName>
        <fullName evidence="3">EamA domain-containing protein</fullName>
    </recommendedName>
</protein>
<keyword evidence="2" id="KW-0812">Transmembrane</keyword>
<dbReference type="InterPro" id="IPR000620">
    <property type="entry name" value="EamA_dom"/>
</dbReference>
<sequence length="457" mass="50456">MSRSGTRKTRDSAASSNQTQTQAQAQGQTVGQTTNNQPRSQRDTTPLNFNSTARNSHSEAIPIEDGPDDRHLANPKRFRLASIILVVCILSFVLQTELTKFVQTSMGYHKPYFILYVSHSFWAIALPAQFIYTTYISRSAPTSLSTLQDRIDYFARLIRQSTSDLRHRKADYTAVNTSESASSSTFAPSSQSTTSFSSTSTVYTSREKRVLSKYLFWLTFGITTLFMVPSYLWYACVAMTSMANLTAIYNTACFFAYLFSILLLREKIVVNKVLAVFLSLLGVAVISLTTRDSGGDGKSAASKQSFSMAGDVLALVGAALYGFEEVVYKKYASPKVTPVTFANTLTGLMGVVTLTMLWVPIPLFHWIGHEIMELPTWKEFLSILMIATLGLIYNGCFMIVVSMTSPVFAAVGVMATIPLVALTDWALFHETIGWGNIVGGLSILAGFAILVRENRKR</sequence>
<feature type="transmembrane region" description="Helical" evidence="2">
    <location>
        <begin position="308"/>
        <end position="328"/>
    </location>
</feature>
<dbReference type="GO" id="GO:0016020">
    <property type="term" value="C:membrane"/>
    <property type="evidence" value="ECO:0007669"/>
    <property type="project" value="InterPro"/>
</dbReference>
<feature type="transmembrane region" description="Helical" evidence="2">
    <location>
        <begin position="269"/>
        <end position="288"/>
    </location>
</feature>
<dbReference type="AlphaFoldDB" id="A0A9P5VC95"/>
<feature type="transmembrane region" description="Helical" evidence="2">
    <location>
        <begin position="246"/>
        <end position="264"/>
    </location>
</feature>
<dbReference type="OrthoDB" id="10062838at2759"/>
<gene>
    <name evidence="4" type="ORF">BG015_005651</name>
</gene>
<evidence type="ECO:0000259" key="3">
    <source>
        <dbReference type="Pfam" id="PF00892"/>
    </source>
</evidence>
<feature type="transmembrane region" description="Helical" evidence="2">
    <location>
        <begin position="434"/>
        <end position="451"/>
    </location>
</feature>
<accession>A0A9P5VC95</accession>
<evidence type="ECO:0000256" key="2">
    <source>
        <dbReference type="SAM" id="Phobius"/>
    </source>
</evidence>
<proteinExistence type="predicted"/>
<keyword evidence="2" id="KW-0472">Membrane</keyword>
<feature type="compositionally biased region" description="Polar residues" evidence="1">
    <location>
        <begin position="43"/>
        <end position="55"/>
    </location>
</feature>
<reference evidence="4" key="1">
    <citation type="journal article" date="2020" name="Fungal Divers.">
        <title>Resolving the Mortierellaceae phylogeny through synthesis of multi-gene phylogenetics and phylogenomics.</title>
        <authorList>
            <person name="Vandepol N."/>
            <person name="Liber J."/>
            <person name="Desiro A."/>
            <person name="Na H."/>
            <person name="Kennedy M."/>
            <person name="Barry K."/>
            <person name="Grigoriev I.V."/>
            <person name="Miller A.N."/>
            <person name="O'Donnell K."/>
            <person name="Stajich J.E."/>
            <person name="Bonito G."/>
        </authorList>
    </citation>
    <scope>NUCLEOTIDE SEQUENCE</scope>
    <source>
        <strain evidence="4">NRRL 6426</strain>
    </source>
</reference>
<dbReference type="Pfam" id="PF00892">
    <property type="entry name" value="EamA"/>
    <property type="match status" value="2"/>
</dbReference>
<evidence type="ECO:0000313" key="5">
    <source>
        <dbReference type="Proteomes" id="UP000748756"/>
    </source>
</evidence>
<dbReference type="SUPFAM" id="SSF103481">
    <property type="entry name" value="Multidrug resistance efflux transporter EmrE"/>
    <property type="match status" value="2"/>
</dbReference>
<feature type="domain" description="EamA" evidence="3">
    <location>
        <begin position="309"/>
        <end position="451"/>
    </location>
</feature>
<dbReference type="InterPro" id="IPR026505">
    <property type="entry name" value="Solute_c_fam_35_mem_F3/F4"/>
</dbReference>
<feature type="transmembrane region" description="Helical" evidence="2">
    <location>
        <begin position="78"/>
        <end position="94"/>
    </location>
</feature>
<keyword evidence="2" id="KW-1133">Transmembrane helix</keyword>
<feature type="transmembrane region" description="Helical" evidence="2">
    <location>
        <begin position="340"/>
        <end position="361"/>
    </location>
</feature>
<feature type="transmembrane region" description="Helical" evidence="2">
    <location>
        <begin position="381"/>
        <end position="400"/>
    </location>
</feature>
<keyword evidence="5" id="KW-1185">Reference proteome</keyword>